<dbReference type="OrthoDB" id="428577at2"/>
<gene>
    <name evidence="4" type="ORF">BXY57_1323</name>
</gene>
<reference evidence="4 5" key="1">
    <citation type="submission" date="2017-11" db="EMBL/GenBank/DDBJ databases">
        <title>Genomic Encyclopedia of Archaeal and Bacterial Type Strains, Phase II (KMG-II): From Individual Species to Whole Genera.</title>
        <authorList>
            <person name="Goeker M."/>
        </authorList>
    </citation>
    <scope>NUCLEOTIDE SEQUENCE [LARGE SCALE GENOMIC DNA]</scope>
    <source>
        <strain evidence="4 5">DSM 27268</strain>
    </source>
</reference>
<comment type="caution">
    <text evidence="4">The sequence shown here is derived from an EMBL/GenBank/DDBJ whole genome shotgun (WGS) entry which is preliminary data.</text>
</comment>
<accession>A0A2M9CVB9</accession>
<keyword evidence="3" id="KW-0732">Signal</keyword>
<dbReference type="GO" id="GO:0000272">
    <property type="term" value="P:polysaccharide catabolic process"/>
    <property type="evidence" value="ECO:0007669"/>
    <property type="project" value="TreeGrafter"/>
</dbReference>
<dbReference type="SUPFAM" id="SSF48208">
    <property type="entry name" value="Six-hairpin glycosidases"/>
    <property type="match status" value="1"/>
</dbReference>
<evidence type="ECO:0000256" key="1">
    <source>
        <dbReference type="ARBA" id="ARBA00022801"/>
    </source>
</evidence>
<name>A0A2M9CVB9_9BACT</name>
<dbReference type="InterPro" id="IPR052369">
    <property type="entry name" value="UG_Glycosaminoglycan_Hydrolase"/>
</dbReference>
<evidence type="ECO:0000313" key="5">
    <source>
        <dbReference type="Proteomes" id="UP000230000"/>
    </source>
</evidence>
<dbReference type="Proteomes" id="UP000230000">
    <property type="component" value="Unassembled WGS sequence"/>
</dbReference>
<sequence>MRLLILFCWIFSHAHAGFINQLSASDTLPVNRVVQLAEQQTKAYFAVHRDSLRFLHSLTASGQPVEVNIHGWTAGFFPGKLWYLHAFTHNPYWQQQALAYTLPLSADDTLTTTHDLGFMVGIPFEKAYQTTHQAEFREVLIRAAHSLSQRFHPQVGEIKSWDGGPWHYPVIVDNLMNLELLFRATALTGDSSFYRIAVSHINHDLRYRFRKDFSTFHVLDYDPASGSLLARKTWQGYADSSCWSRGQAWAIYGLTVAYRYTQNKRYLFYAQKAADYFIRHIAVIPDHIPPWDFNAPDSLKQLKDASAAAIAASALLELKRYVPAKKAAYYQQWAMNLLQSLCSPAYLNINNTHTYFLLKHATGDAHHHREMDVPLIYADYYLLQALWRYTHPERPDFFF</sequence>
<feature type="chain" id="PRO_5014702463" evidence="3">
    <location>
        <begin position="17"/>
        <end position="399"/>
    </location>
</feature>
<dbReference type="AlphaFoldDB" id="A0A2M9CVB9"/>
<keyword evidence="5" id="KW-1185">Reference proteome</keyword>
<evidence type="ECO:0000313" key="4">
    <source>
        <dbReference type="EMBL" id="PJJ75738.1"/>
    </source>
</evidence>
<comment type="similarity">
    <text evidence="2">Belongs to the glycosyl hydrolase 88 family.</text>
</comment>
<dbReference type="PANTHER" id="PTHR36845">
    <property type="entry name" value="HYDROLASE, PUTATIVE (AFU_ORTHOLOGUE AFUA_7G05090)-RELATED"/>
    <property type="match status" value="1"/>
</dbReference>
<dbReference type="InterPro" id="IPR008928">
    <property type="entry name" value="6-hairpin_glycosidase_sf"/>
</dbReference>
<dbReference type="EMBL" id="PGFG01000001">
    <property type="protein sequence ID" value="PJJ75738.1"/>
    <property type="molecule type" value="Genomic_DNA"/>
</dbReference>
<protein>
    <submittedName>
        <fullName evidence="4">Glycosyl hydrolase family 88</fullName>
    </submittedName>
</protein>
<evidence type="ECO:0000256" key="3">
    <source>
        <dbReference type="SAM" id="SignalP"/>
    </source>
</evidence>
<dbReference type="RefSeq" id="WP_100314307.1">
    <property type="nucleotide sequence ID" value="NZ_PGFG01000001.1"/>
</dbReference>
<organism evidence="4 5">
    <name type="scientific">Thermoflavifilum aggregans</name>
    <dbReference type="NCBI Taxonomy" id="454188"/>
    <lineage>
        <taxon>Bacteria</taxon>
        <taxon>Pseudomonadati</taxon>
        <taxon>Bacteroidota</taxon>
        <taxon>Chitinophagia</taxon>
        <taxon>Chitinophagales</taxon>
        <taxon>Chitinophagaceae</taxon>
        <taxon>Thermoflavifilum</taxon>
    </lineage>
</organism>
<keyword evidence="1 4" id="KW-0378">Hydrolase</keyword>
<proteinExistence type="inferred from homology"/>
<dbReference type="GO" id="GO:0052757">
    <property type="term" value="F:chondroitin hydrolase activity"/>
    <property type="evidence" value="ECO:0007669"/>
    <property type="project" value="TreeGrafter"/>
</dbReference>
<dbReference type="Gene3D" id="1.50.10.10">
    <property type="match status" value="1"/>
</dbReference>
<feature type="signal peptide" evidence="3">
    <location>
        <begin position="1"/>
        <end position="16"/>
    </location>
</feature>
<dbReference type="PANTHER" id="PTHR36845:SF1">
    <property type="entry name" value="HYDROLASE, PUTATIVE (AFU_ORTHOLOGUE AFUA_7G05090)-RELATED"/>
    <property type="match status" value="1"/>
</dbReference>
<evidence type="ECO:0000256" key="2">
    <source>
        <dbReference type="ARBA" id="ARBA00038358"/>
    </source>
</evidence>
<dbReference type="InterPro" id="IPR012341">
    <property type="entry name" value="6hp_glycosidase-like_sf"/>
</dbReference>